<proteinExistence type="predicted"/>
<feature type="signal peptide" evidence="1">
    <location>
        <begin position="1"/>
        <end position="21"/>
    </location>
</feature>
<dbReference type="RefSeq" id="WP_132119896.1">
    <property type="nucleotide sequence ID" value="NZ_SMJU01000010.1"/>
</dbReference>
<evidence type="ECO:0008006" key="4">
    <source>
        <dbReference type="Google" id="ProtNLM"/>
    </source>
</evidence>
<dbReference type="OrthoDB" id="1405967at2"/>
<reference evidence="2 3" key="1">
    <citation type="submission" date="2019-02" db="EMBL/GenBank/DDBJ databases">
        <title>Arundinibacter roseus gen. nov., sp. nov., a new member of the family Cytophagaceae.</title>
        <authorList>
            <person name="Szuroczki S."/>
            <person name="Khayer B."/>
            <person name="Sproer C."/>
            <person name="Toumi M."/>
            <person name="Szabo A."/>
            <person name="Felfoldi T."/>
            <person name="Schumann P."/>
            <person name="Toth E."/>
        </authorList>
    </citation>
    <scope>NUCLEOTIDE SEQUENCE [LARGE SCALE GENOMIC DNA]</scope>
    <source>
        <strain evidence="2 3">DMA-k-7a</strain>
    </source>
</reference>
<comment type="caution">
    <text evidence="2">The sequence shown here is derived from an EMBL/GenBank/DDBJ whole genome shotgun (WGS) entry which is preliminary data.</text>
</comment>
<evidence type="ECO:0000313" key="3">
    <source>
        <dbReference type="Proteomes" id="UP000295706"/>
    </source>
</evidence>
<feature type="chain" id="PRO_5020554031" description="Transporter" evidence="1">
    <location>
        <begin position="22"/>
        <end position="303"/>
    </location>
</feature>
<evidence type="ECO:0000256" key="1">
    <source>
        <dbReference type="SAM" id="SignalP"/>
    </source>
</evidence>
<keyword evidence="3" id="KW-1185">Reference proteome</keyword>
<gene>
    <name evidence="2" type="ORF">EZE20_17160</name>
</gene>
<keyword evidence="1" id="KW-0732">Signal</keyword>
<evidence type="ECO:0000313" key="2">
    <source>
        <dbReference type="EMBL" id="TDB63485.1"/>
    </source>
</evidence>
<organism evidence="2 3">
    <name type="scientific">Arundinibacter roseus</name>
    <dbReference type="NCBI Taxonomy" id="2070510"/>
    <lineage>
        <taxon>Bacteria</taxon>
        <taxon>Pseudomonadati</taxon>
        <taxon>Bacteroidota</taxon>
        <taxon>Cytophagia</taxon>
        <taxon>Cytophagales</taxon>
        <taxon>Spirosomataceae</taxon>
        <taxon>Arundinibacter</taxon>
    </lineage>
</organism>
<dbReference type="AlphaFoldDB" id="A0A4V2X9F4"/>
<sequence>MKNTGILLLLLGVCMAAPLRACDVCGCANGGAYYGLMPQSNRAMVGVRYTHQSFVTHAESQYLRTSETFQSTELYGRFFPLKRVQVLASLPYRFDQQSTTSGLKKQQGWGDATVLMHYNVLNTFMDSEKNRRFNHSLLLGGGVKIPTGKFRYDESNPLVVANANFQPGTGSTDLILNAFYTLTFAQWGLSAVVSQKVNSTNDLGYKFGNQLAGNLDIFRTFTLGTATLMPHIGVYAEHARQSTEAEIRIQETGGHLVNATAGVSMFTNRWTAGLSLQKPMVQELSNGHVVSKGRGQVQIAWLF</sequence>
<accession>A0A4V2X9F4</accession>
<dbReference type="Proteomes" id="UP000295706">
    <property type="component" value="Unassembled WGS sequence"/>
</dbReference>
<protein>
    <recommendedName>
        <fullName evidence="4">Transporter</fullName>
    </recommendedName>
</protein>
<dbReference type="EMBL" id="SMJU01000010">
    <property type="protein sequence ID" value="TDB63485.1"/>
    <property type="molecule type" value="Genomic_DNA"/>
</dbReference>
<name>A0A4V2X9F4_9BACT</name>